<dbReference type="RefSeq" id="XP_027066175.1">
    <property type="nucleotide sequence ID" value="XM_027210374.1"/>
</dbReference>
<dbReference type="AlphaFoldDB" id="A0A6P6SJ67"/>
<reference evidence="3" key="1">
    <citation type="journal article" date="2025" name="Foods">
        <title>Unveiling the Microbial Signatures of Arabica Coffee Cherries: Insights into Ripeness Specific Diversity, Functional Traits, and Implications for Quality and Safety.</title>
        <authorList>
            <consortium name="RefSeq"/>
            <person name="Tenea G.N."/>
            <person name="Cifuentes V."/>
            <person name="Reyes P."/>
            <person name="Cevallos-Vallejos M."/>
        </authorList>
    </citation>
    <scope>NUCLEOTIDE SEQUENCE [LARGE SCALE GENOMIC DNA]</scope>
</reference>
<gene>
    <name evidence="4" type="primary">LOC113692037</name>
</gene>
<dbReference type="Proteomes" id="UP001652660">
    <property type="component" value="Chromosome 1e"/>
</dbReference>
<feature type="region of interest" description="Disordered" evidence="1">
    <location>
        <begin position="158"/>
        <end position="217"/>
    </location>
</feature>
<evidence type="ECO:0000256" key="1">
    <source>
        <dbReference type="SAM" id="MobiDB-lite"/>
    </source>
</evidence>
<dbReference type="Pfam" id="PF03732">
    <property type="entry name" value="Retrotrans_gag"/>
    <property type="match status" value="1"/>
</dbReference>
<evidence type="ECO:0000259" key="2">
    <source>
        <dbReference type="Pfam" id="PF03732"/>
    </source>
</evidence>
<dbReference type="OrthoDB" id="2272416at2759"/>
<dbReference type="PANTHER" id="PTHR34482">
    <property type="entry name" value="DNA DAMAGE-INDUCIBLE PROTEIN 1-LIKE"/>
    <property type="match status" value="1"/>
</dbReference>
<dbReference type="InterPro" id="IPR005162">
    <property type="entry name" value="Retrotrans_gag_dom"/>
</dbReference>
<dbReference type="GeneID" id="113692037"/>
<reference evidence="4" key="2">
    <citation type="submission" date="2025-08" db="UniProtKB">
        <authorList>
            <consortium name="RefSeq"/>
        </authorList>
    </citation>
    <scope>IDENTIFICATION</scope>
    <source>
        <tissue evidence="4">Leaves</tissue>
    </source>
</reference>
<accession>A0A6P6SJ67</accession>
<evidence type="ECO:0000313" key="4">
    <source>
        <dbReference type="RefSeq" id="XP_027066175.1"/>
    </source>
</evidence>
<protein>
    <recommendedName>
        <fullName evidence="2">Retrotransposon gag domain-containing protein</fullName>
    </recommendedName>
</protein>
<dbReference type="PANTHER" id="PTHR34482:SF49">
    <property type="entry name" value="RETROTRANSPOSON GAG DOMAIN-CONTAINING PROTEIN"/>
    <property type="match status" value="1"/>
</dbReference>
<sequence>MAERWLERIADIFAALNCTEEGQVAFAMFQFEEAAQSWWNMIRAKWDRKQTPRTWVNFTREFNTKFLLPLTQEKREDDFIKCKQGLLSVAEYETLFIKLSKFTPELVATEQRRIRRFIQDLNVEIQEGIAAAQITSFSDAIERVQRIESAKAQLSAFNTRKRNAPSGSRGPVDANAPPLNFGRGMSGVNTSKAPRGTMTRGATSRGAFSRGTSSGKG</sequence>
<evidence type="ECO:0000313" key="3">
    <source>
        <dbReference type="Proteomes" id="UP001652660"/>
    </source>
</evidence>
<name>A0A6P6SJ67_COFAR</name>
<proteinExistence type="predicted"/>
<keyword evidence="3" id="KW-1185">Reference proteome</keyword>
<organism evidence="3 4">
    <name type="scientific">Coffea arabica</name>
    <name type="common">Arabian coffee</name>
    <dbReference type="NCBI Taxonomy" id="13443"/>
    <lineage>
        <taxon>Eukaryota</taxon>
        <taxon>Viridiplantae</taxon>
        <taxon>Streptophyta</taxon>
        <taxon>Embryophyta</taxon>
        <taxon>Tracheophyta</taxon>
        <taxon>Spermatophyta</taxon>
        <taxon>Magnoliopsida</taxon>
        <taxon>eudicotyledons</taxon>
        <taxon>Gunneridae</taxon>
        <taxon>Pentapetalae</taxon>
        <taxon>asterids</taxon>
        <taxon>lamiids</taxon>
        <taxon>Gentianales</taxon>
        <taxon>Rubiaceae</taxon>
        <taxon>Ixoroideae</taxon>
        <taxon>Gardenieae complex</taxon>
        <taxon>Bertiereae - Coffeeae clade</taxon>
        <taxon>Coffeeae</taxon>
        <taxon>Coffea</taxon>
    </lineage>
</organism>
<feature type="domain" description="Retrotransposon gag" evidence="2">
    <location>
        <begin position="26"/>
        <end position="122"/>
    </location>
</feature>